<proteinExistence type="inferred from homology"/>
<reference evidence="8 9" key="1">
    <citation type="submission" date="2020-08" db="EMBL/GenBank/DDBJ databases">
        <title>Sequencing the genomes of 1000 actinobacteria strains.</title>
        <authorList>
            <person name="Klenk H.-P."/>
        </authorList>
    </citation>
    <scope>NUCLEOTIDE SEQUENCE [LARGE SCALE GENOMIC DNA]</scope>
    <source>
        <strain evidence="8 9">DSM 44936</strain>
    </source>
</reference>
<evidence type="ECO:0000313" key="9">
    <source>
        <dbReference type="Proteomes" id="UP000555564"/>
    </source>
</evidence>
<dbReference type="HAMAP" id="MF_00514">
    <property type="entry name" value="Ribosomal_bL35"/>
    <property type="match status" value="1"/>
</dbReference>
<dbReference type="FunFam" id="4.10.410.60:FF:000001">
    <property type="entry name" value="50S ribosomal protein L35"/>
    <property type="match status" value="1"/>
</dbReference>
<evidence type="ECO:0000256" key="1">
    <source>
        <dbReference type="ARBA" id="ARBA00006598"/>
    </source>
</evidence>
<dbReference type="PROSITE" id="PS00936">
    <property type="entry name" value="RIBOSOMAL_L35"/>
    <property type="match status" value="1"/>
</dbReference>
<keyword evidence="9" id="KW-1185">Reference proteome</keyword>
<dbReference type="InterPro" id="IPR001706">
    <property type="entry name" value="Ribosomal_bL35"/>
</dbReference>
<dbReference type="InterPro" id="IPR021137">
    <property type="entry name" value="Ribosomal_bL35-like"/>
</dbReference>
<sequence>MPKMKTHSGAKKRFRLSGSGKIMRRRANRAHYNEHKSSTLTRRLAPEVVMSAADTKKIKKLLGK</sequence>
<gene>
    <name evidence="5" type="primary">rpmI</name>
    <name evidence="8" type="ORF">BJ992_002871</name>
</gene>
<dbReference type="AlphaFoldDB" id="A0A7X0IE96"/>
<dbReference type="RefSeq" id="WP_184981193.1">
    <property type="nucleotide sequence ID" value="NZ_BAAALO010000054.1"/>
</dbReference>
<dbReference type="Proteomes" id="UP000555564">
    <property type="component" value="Unassembled WGS sequence"/>
</dbReference>
<dbReference type="PANTHER" id="PTHR33343">
    <property type="entry name" value="54S RIBOSOMAL PROTEIN BL35M"/>
    <property type="match status" value="1"/>
</dbReference>
<feature type="region of interest" description="Disordered" evidence="7">
    <location>
        <begin position="1"/>
        <end position="39"/>
    </location>
</feature>
<feature type="compositionally biased region" description="Basic residues" evidence="7">
    <location>
        <begin position="1"/>
        <end position="15"/>
    </location>
</feature>
<evidence type="ECO:0000313" key="8">
    <source>
        <dbReference type="EMBL" id="MBB6473440.1"/>
    </source>
</evidence>
<dbReference type="InterPro" id="IPR018265">
    <property type="entry name" value="Ribosomal_bL35_CS"/>
</dbReference>
<dbReference type="SUPFAM" id="SSF143034">
    <property type="entry name" value="L35p-like"/>
    <property type="match status" value="1"/>
</dbReference>
<protein>
    <recommendedName>
        <fullName evidence="4 5">Large ribosomal subunit protein bL35</fullName>
    </recommendedName>
</protein>
<dbReference type="NCBIfam" id="TIGR00001">
    <property type="entry name" value="rpmI_bact"/>
    <property type="match status" value="1"/>
</dbReference>
<evidence type="ECO:0000256" key="6">
    <source>
        <dbReference type="RuleBase" id="RU000568"/>
    </source>
</evidence>
<evidence type="ECO:0000256" key="2">
    <source>
        <dbReference type="ARBA" id="ARBA00022980"/>
    </source>
</evidence>
<name>A0A7X0IE96_9ACTN</name>
<comment type="similarity">
    <text evidence="1 5 6">Belongs to the bacterial ribosomal protein bL35 family.</text>
</comment>
<evidence type="ECO:0000256" key="5">
    <source>
        <dbReference type="HAMAP-Rule" id="MF_00514"/>
    </source>
</evidence>
<dbReference type="PRINTS" id="PR00064">
    <property type="entry name" value="RIBOSOMALL35"/>
</dbReference>
<keyword evidence="3 5" id="KW-0687">Ribonucleoprotein</keyword>
<evidence type="ECO:0000256" key="4">
    <source>
        <dbReference type="ARBA" id="ARBA00071664"/>
    </source>
</evidence>
<dbReference type="GO" id="GO:0003735">
    <property type="term" value="F:structural constituent of ribosome"/>
    <property type="evidence" value="ECO:0007669"/>
    <property type="project" value="InterPro"/>
</dbReference>
<accession>A0A7X0IE96</accession>
<organism evidence="8 9">
    <name type="scientific">Sphaerisporangium rubeum</name>
    <dbReference type="NCBI Taxonomy" id="321317"/>
    <lineage>
        <taxon>Bacteria</taxon>
        <taxon>Bacillati</taxon>
        <taxon>Actinomycetota</taxon>
        <taxon>Actinomycetes</taxon>
        <taxon>Streptosporangiales</taxon>
        <taxon>Streptosporangiaceae</taxon>
        <taxon>Sphaerisporangium</taxon>
    </lineage>
</organism>
<evidence type="ECO:0000256" key="7">
    <source>
        <dbReference type="SAM" id="MobiDB-lite"/>
    </source>
</evidence>
<dbReference type="InterPro" id="IPR037229">
    <property type="entry name" value="Ribosomal_bL35_sf"/>
</dbReference>
<evidence type="ECO:0000256" key="3">
    <source>
        <dbReference type="ARBA" id="ARBA00023274"/>
    </source>
</evidence>
<dbReference type="EMBL" id="JACHIU010000001">
    <property type="protein sequence ID" value="MBB6473440.1"/>
    <property type="molecule type" value="Genomic_DNA"/>
</dbReference>
<dbReference type="GO" id="GO:0022625">
    <property type="term" value="C:cytosolic large ribosomal subunit"/>
    <property type="evidence" value="ECO:0007669"/>
    <property type="project" value="TreeGrafter"/>
</dbReference>
<dbReference type="GO" id="GO:0006412">
    <property type="term" value="P:translation"/>
    <property type="evidence" value="ECO:0007669"/>
    <property type="project" value="UniProtKB-UniRule"/>
</dbReference>
<dbReference type="PANTHER" id="PTHR33343:SF1">
    <property type="entry name" value="LARGE RIBOSOMAL SUBUNIT PROTEIN BL35M"/>
    <property type="match status" value="1"/>
</dbReference>
<comment type="caution">
    <text evidence="8">The sequence shown here is derived from an EMBL/GenBank/DDBJ whole genome shotgun (WGS) entry which is preliminary data.</text>
</comment>
<dbReference type="Gene3D" id="4.10.410.60">
    <property type="match status" value="1"/>
</dbReference>
<keyword evidence="2 5" id="KW-0689">Ribosomal protein</keyword>
<dbReference type="Pfam" id="PF01632">
    <property type="entry name" value="Ribosomal_L35p"/>
    <property type="match status" value="1"/>
</dbReference>